<feature type="transmembrane region" description="Helical" evidence="8">
    <location>
        <begin position="105"/>
        <end position="123"/>
    </location>
</feature>
<evidence type="ECO:0000256" key="1">
    <source>
        <dbReference type="ARBA" id="ARBA00004651"/>
    </source>
</evidence>
<dbReference type="PANTHER" id="PTHR30472:SF70">
    <property type="entry name" value="MOLYBDATE IMPORT SYSTEM PERMEASE PROTEIN MOLB"/>
    <property type="match status" value="1"/>
</dbReference>
<name>A0A2G6E1F3_9BACT</name>
<feature type="non-terminal residue" evidence="9">
    <location>
        <position position="241"/>
    </location>
</feature>
<evidence type="ECO:0000256" key="6">
    <source>
        <dbReference type="ARBA" id="ARBA00022989"/>
    </source>
</evidence>
<dbReference type="InterPro" id="IPR000522">
    <property type="entry name" value="ABC_transptr_permease_BtuC"/>
</dbReference>
<evidence type="ECO:0000256" key="2">
    <source>
        <dbReference type="ARBA" id="ARBA00007935"/>
    </source>
</evidence>
<reference evidence="9 10" key="1">
    <citation type="submission" date="2017-10" db="EMBL/GenBank/DDBJ databases">
        <title>Novel microbial diversity and functional potential in the marine mammal oral microbiome.</title>
        <authorList>
            <person name="Dudek N.K."/>
            <person name="Sun C.L."/>
            <person name="Burstein D."/>
            <person name="Kantor R.S."/>
            <person name="Aliaga Goltsman D.S."/>
            <person name="Bik E.M."/>
            <person name="Thomas B.C."/>
            <person name="Banfield J.F."/>
            <person name="Relman D.A."/>
        </authorList>
    </citation>
    <scope>NUCLEOTIDE SEQUENCE [LARGE SCALE GENOMIC DNA]</scope>
    <source>
        <strain evidence="9">DOLZORAL124_49_17</strain>
    </source>
</reference>
<keyword evidence="5 8" id="KW-0812">Transmembrane</keyword>
<keyword evidence="4" id="KW-1003">Cell membrane</keyword>
<feature type="transmembrane region" description="Helical" evidence="8">
    <location>
        <begin position="159"/>
        <end position="181"/>
    </location>
</feature>
<dbReference type="Pfam" id="PF01032">
    <property type="entry name" value="FecCD"/>
    <property type="match status" value="1"/>
</dbReference>
<dbReference type="GO" id="GO:0033214">
    <property type="term" value="P:siderophore-iron import into cell"/>
    <property type="evidence" value="ECO:0007669"/>
    <property type="project" value="TreeGrafter"/>
</dbReference>
<comment type="similarity">
    <text evidence="2">Belongs to the binding-protein-dependent transport system permease family. FecCD subfamily.</text>
</comment>
<dbReference type="GO" id="GO:0022857">
    <property type="term" value="F:transmembrane transporter activity"/>
    <property type="evidence" value="ECO:0007669"/>
    <property type="project" value="InterPro"/>
</dbReference>
<dbReference type="PANTHER" id="PTHR30472">
    <property type="entry name" value="FERRIC ENTEROBACTIN TRANSPORT SYSTEM PERMEASE PROTEIN"/>
    <property type="match status" value="1"/>
</dbReference>
<accession>A0A2G6E1F3</accession>
<dbReference type="InterPro" id="IPR037294">
    <property type="entry name" value="ABC_BtuC-like"/>
</dbReference>
<evidence type="ECO:0000256" key="5">
    <source>
        <dbReference type="ARBA" id="ARBA00022692"/>
    </source>
</evidence>
<evidence type="ECO:0000256" key="8">
    <source>
        <dbReference type="SAM" id="Phobius"/>
    </source>
</evidence>
<keyword evidence="3" id="KW-0813">Transport</keyword>
<feature type="transmembrane region" description="Helical" evidence="8">
    <location>
        <begin position="12"/>
        <end position="34"/>
    </location>
</feature>
<protein>
    <submittedName>
        <fullName evidence="9">ABC transporter permease</fullName>
    </submittedName>
</protein>
<organism evidence="9 10">
    <name type="scientific">candidate division KSB3 bacterium</name>
    <dbReference type="NCBI Taxonomy" id="2044937"/>
    <lineage>
        <taxon>Bacteria</taxon>
        <taxon>candidate division KSB3</taxon>
    </lineage>
</organism>
<comment type="caution">
    <text evidence="9">The sequence shown here is derived from an EMBL/GenBank/DDBJ whole genome shotgun (WGS) entry which is preliminary data.</text>
</comment>
<dbReference type="GO" id="GO:0005886">
    <property type="term" value="C:plasma membrane"/>
    <property type="evidence" value="ECO:0007669"/>
    <property type="project" value="UniProtKB-SubCell"/>
</dbReference>
<proteinExistence type="inferred from homology"/>
<comment type="subcellular location">
    <subcellularLocation>
        <location evidence="1">Cell membrane</location>
        <topology evidence="1">Multi-pass membrane protein</topology>
    </subcellularLocation>
</comment>
<dbReference type="SUPFAM" id="SSF81345">
    <property type="entry name" value="ABC transporter involved in vitamin B12 uptake, BtuC"/>
    <property type="match status" value="1"/>
</dbReference>
<dbReference type="EMBL" id="PDPS01000059">
    <property type="protein sequence ID" value="PID55591.1"/>
    <property type="molecule type" value="Genomic_DNA"/>
</dbReference>
<evidence type="ECO:0000256" key="7">
    <source>
        <dbReference type="ARBA" id="ARBA00023136"/>
    </source>
</evidence>
<evidence type="ECO:0000256" key="3">
    <source>
        <dbReference type="ARBA" id="ARBA00022448"/>
    </source>
</evidence>
<evidence type="ECO:0000256" key="4">
    <source>
        <dbReference type="ARBA" id="ARBA00022475"/>
    </source>
</evidence>
<feature type="transmembrane region" description="Helical" evidence="8">
    <location>
        <begin position="75"/>
        <end position="96"/>
    </location>
</feature>
<dbReference type="Gene3D" id="1.10.3470.10">
    <property type="entry name" value="ABC transporter involved in vitamin B12 uptake, BtuC"/>
    <property type="match status" value="1"/>
</dbReference>
<feature type="transmembrane region" description="Helical" evidence="8">
    <location>
        <begin position="201"/>
        <end position="220"/>
    </location>
</feature>
<keyword evidence="6 8" id="KW-1133">Transmembrane helix</keyword>
<gene>
    <name evidence="9" type="ORF">CSB45_15260</name>
</gene>
<evidence type="ECO:0000313" key="10">
    <source>
        <dbReference type="Proteomes" id="UP000229740"/>
    </source>
</evidence>
<evidence type="ECO:0000313" key="9">
    <source>
        <dbReference type="EMBL" id="PID55591.1"/>
    </source>
</evidence>
<feature type="transmembrane region" description="Helical" evidence="8">
    <location>
        <begin position="129"/>
        <end position="147"/>
    </location>
</feature>
<sequence>MEKPVKTRFKLGRIVLWLALWCLVAGLVLFSLGLGRYPVPFDHVLGILAARILPIEPFWSATDVRVVEIIRLPRILLALVSGGGLAVCGAVLQGLFRNPLVGPQIIGVSSGAGFGGALALLMFESQIMTMLSAFVFGLAAMVLVYLMSRSQGRSPVLMLVLSGVIASAFFSALTSLIKYVADPYDKLPAIVVWLMGSFASATYQTFLLAAVPIILTGLLLHSMRFRINIISLGDEEAETLG</sequence>
<dbReference type="AlphaFoldDB" id="A0A2G6E1F3"/>
<dbReference type="Proteomes" id="UP000229740">
    <property type="component" value="Unassembled WGS sequence"/>
</dbReference>
<keyword evidence="7 8" id="KW-0472">Membrane</keyword>